<feature type="domain" description="RING-type" evidence="7">
    <location>
        <begin position="625"/>
        <end position="660"/>
    </location>
</feature>
<feature type="compositionally biased region" description="Low complexity" evidence="6">
    <location>
        <begin position="561"/>
        <end position="576"/>
    </location>
</feature>
<dbReference type="InterPro" id="IPR013083">
    <property type="entry name" value="Znf_RING/FYVE/PHD"/>
</dbReference>
<dbReference type="Proteomes" id="UP000681722">
    <property type="component" value="Unassembled WGS sequence"/>
</dbReference>
<evidence type="ECO:0000256" key="4">
    <source>
        <dbReference type="ARBA" id="ARBA00022833"/>
    </source>
</evidence>
<evidence type="ECO:0000256" key="1">
    <source>
        <dbReference type="ARBA" id="ARBA00006672"/>
    </source>
</evidence>
<dbReference type="SMART" id="SM00238">
    <property type="entry name" value="BIR"/>
    <property type="match status" value="3"/>
</dbReference>
<keyword evidence="10" id="KW-1185">Reference proteome</keyword>
<dbReference type="FunFam" id="1.10.1170.10:FF:000002">
    <property type="entry name" value="Baculoviral IAP repeat containing 7"/>
    <property type="match status" value="1"/>
</dbReference>
<evidence type="ECO:0000313" key="9">
    <source>
        <dbReference type="EMBL" id="CAF3629458.1"/>
    </source>
</evidence>
<sequence length="671" mass="76004">MTELLQRNSKLNPTLEPRRNYEVECRKATESSKLPQSPRTRTTEEQFKETKENFYTKCGSTMTVIQQTLTNSRPHAEGIIQAAGFSYIKNTNDSVQCAQCNLKLSGITKEMIPFQEHKIQSPSCPFVKKMTRSDESDEMTTSPAISSIDGKPQKLQKTESMTCVGDTTTKQNINKRKQQNVTCNFVEMACMHDIRKRTFSHWPHKNPSKSQIIEAGFFMCNVGDRVICIYCNIICQQWTPYSDDPTEIHKLLSPNCPYVKSILQKNTSKNIIPIVNETEHQSSQNVSMSDTSKRVTNVTGNNIRSNEFVLTAACNQQYIELHKRATSFATWPTDSLPSVEDLVKSGFYYTGMKTIVTCFYCNGSLQNWGAKDNPMIEHARWFPYCAYARQLCGDDLYRKIQESKRAAQERIRSNEQQQTKSFSISNINETSNNNLPLTNSGIISNSRQLQIPDEGTLSRLVAARLDLPISQSLLNKNFKLSIIKRCFEDQLRLKHDDFASDSDLLLACTILQKQIHHIDGKKENIIIPSVHMKKLAEQVEKERAERENVEQHTLFSNPTQTTSLPMISSLSSSSTSEDAEMTSVINESATSDYWTSSTESDLDVKSTDEKSKPKSNSQTEVTNPCVLCLTDEKRLACIPCGHLATCVPCGHSLRTCPICRREIEAFVRVYI</sequence>
<feature type="compositionally biased region" description="Basic and acidic residues" evidence="6">
    <location>
        <begin position="538"/>
        <end position="550"/>
    </location>
</feature>
<accession>A0A813VTV0</accession>
<comment type="similarity">
    <text evidence="1">Belongs to the IAP family.</text>
</comment>
<evidence type="ECO:0000259" key="7">
    <source>
        <dbReference type="PROSITE" id="PS50089"/>
    </source>
</evidence>
<dbReference type="InterPro" id="IPR001370">
    <property type="entry name" value="BIR_rpt"/>
</dbReference>
<dbReference type="OrthoDB" id="4034597at2759"/>
<feature type="region of interest" description="Disordered" evidence="6">
    <location>
        <begin position="538"/>
        <end position="582"/>
    </location>
</feature>
<name>A0A813VTV0_9BILA</name>
<proteinExistence type="inferred from homology"/>
<dbReference type="GO" id="GO:0008270">
    <property type="term" value="F:zinc ion binding"/>
    <property type="evidence" value="ECO:0007669"/>
    <property type="project" value="UniProtKB-KW"/>
</dbReference>
<dbReference type="EMBL" id="CAJNOQ010000822">
    <property type="protein sequence ID" value="CAF0842126.1"/>
    <property type="molecule type" value="Genomic_DNA"/>
</dbReference>
<evidence type="ECO:0000313" key="10">
    <source>
        <dbReference type="Proteomes" id="UP000663829"/>
    </source>
</evidence>
<evidence type="ECO:0000256" key="5">
    <source>
        <dbReference type="PROSITE-ProRule" id="PRU00175"/>
    </source>
</evidence>
<dbReference type="CDD" id="cd00022">
    <property type="entry name" value="BIR"/>
    <property type="match status" value="2"/>
</dbReference>
<dbReference type="Gene3D" id="1.10.1170.10">
    <property type="entry name" value="Inhibitor Of Apoptosis Protein (2mihbC-IAP-1), Chain A"/>
    <property type="match status" value="3"/>
</dbReference>
<dbReference type="PANTHER" id="PTHR10044:SF139">
    <property type="entry name" value="DEATH-ASSOCIATED INHIBITOR OF APOPTOSIS 2"/>
    <property type="match status" value="1"/>
</dbReference>
<dbReference type="PANTHER" id="PTHR10044">
    <property type="entry name" value="INHIBITOR OF APOPTOSIS"/>
    <property type="match status" value="1"/>
</dbReference>
<dbReference type="Proteomes" id="UP000663829">
    <property type="component" value="Unassembled WGS sequence"/>
</dbReference>
<dbReference type="SUPFAM" id="SSF57924">
    <property type="entry name" value="Inhibitor of apoptosis (IAP) repeat"/>
    <property type="match status" value="3"/>
</dbReference>
<dbReference type="InterPro" id="IPR001841">
    <property type="entry name" value="Znf_RING"/>
</dbReference>
<protein>
    <recommendedName>
        <fullName evidence="7">RING-type domain-containing protein</fullName>
    </recommendedName>
</protein>
<dbReference type="AlphaFoldDB" id="A0A813VTV0"/>
<organism evidence="8 10">
    <name type="scientific">Didymodactylos carnosus</name>
    <dbReference type="NCBI Taxonomy" id="1234261"/>
    <lineage>
        <taxon>Eukaryota</taxon>
        <taxon>Metazoa</taxon>
        <taxon>Spiralia</taxon>
        <taxon>Gnathifera</taxon>
        <taxon>Rotifera</taxon>
        <taxon>Eurotatoria</taxon>
        <taxon>Bdelloidea</taxon>
        <taxon>Philodinida</taxon>
        <taxon>Philodinidae</taxon>
        <taxon>Didymodactylos</taxon>
    </lineage>
</organism>
<dbReference type="InterPro" id="IPR050784">
    <property type="entry name" value="IAP"/>
</dbReference>
<feature type="compositionally biased region" description="Polar residues" evidence="6">
    <location>
        <begin position="31"/>
        <end position="40"/>
    </location>
</feature>
<reference evidence="8" key="1">
    <citation type="submission" date="2021-02" db="EMBL/GenBank/DDBJ databases">
        <authorList>
            <person name="Nowell W R."/>
        </authorList>
    </citation>
    <scope>NUCLEOTIDE SEQUENCE</scope>
</reference>
<keyword evidence="4" id="KW-0862">Zinc</keyword>
<evidence type="ECO:0000313" key="8">
    <source>
        <dbReference type="EMBL" id="CAF0842126.1"/>
    </source>
</evidence>
<feature type="compositionally biased region" description="Basic and acidic residues" evidence="6">
    <location>
        <begin position="602"/>
        <end position="612"/>
    </location>
</feature>
<keyword evidence="2" id="KW-0479">Metal-binding</keyword>
<feature type="region of interest" description="Disordered" evidence="6">
    <location>
        <begin position="23"/>
        <end position="44"/>
    </location>
</feature>
<dbReference type="Pfam" id="PF00653">
    <property type="entry name" value="BIR"/>
    <property type="match status" value="3"/>
</dbReference>
<feature type="region of interest" description="Disordered" evidence="6">
    <location>
        <begin position="596"/>
        <end position="619"/>
    </location>
</feature>
<dbReference type="PROSITE" id="PS50143">
    <property type="entry name" value="BIR_REPEAT_2"/>
    <property type="match status" value="3"/>
</dbReference>
<comment type="caution">
    <text evidence="8">The sequence shown here is derived from an EMBL/GenBank/DDBJ whole genome shotgun (WGS) entry which is preliminary data.</text>
</comment>
<dbReference type="PROSITE" id="PS50089">
    <property type="entry name" value="ZF_RING_2"/>
    <property type="match status" value="1"/>
</dbReference>
<evidence type="ECO:0000256" key="3">
    <source>
        <dbReference type="ARBA" id="ARBA00022771"/>
    </source>
</evidence>
<evidence type="ECO:0000256" key="6">
    <source>
        <dbReference type="SAM" id="MobiDB-lite"/>
    </source>
</evidence>
<dbReference type="EMBL" id="CAJOBC010000822">
    <property type="protein sequence ID" value="CAF3629458.1"/>
    <property type="molecule type" value="Genomic_DNA"/>
</dbReference>
<gene>
    <name evidence="8" type="ORF">GPM918_LOCUS5619</name>
    <name evidence="9" type="ORF">SRO942_LOCUS5619</name>
</gene>
<evidence type="ECO:0000256" key="2">
    <source>
        <dbReference type="ARBA" id="ARBA00022723"/>
    </source>
</evidence>
<dbReference type="Pfam" id="PF13920">
    <property type="entry name" value="zf-C3HC4_3"/>
    <property type="match status" value="1"/>
</dbReference>
<feature type="compositionally biased region" description="Polar residues" evidence="6">
    <location>
        <begin position="551"/>
        <end position="560"/>
    </location>
</feature>
<keyword evidence="3 5" id="KW-0863">Zinc-finger</keyword>
<dbReference type="Gene3D" id="3.30.40.10">
    <property type="entry name" value="Zinc/RING finger domain, C3HC4 (zinc finger)"/>
    <property type="match status" value="1"/>
</dbReference>